<comment type="caution">
    <text evidence="1">The sequence shown here is derived from an EMBL/GenBank/DDBJ whole genome shotgun (WGS) entry which is preliminary data.</text>
</comment>
<sequence length="97" mass="11333">MKNVIPNLTFNEAELFDEFTIIKTNLQKNEKIKSFNTLDEKWTYVFQIADIDEDLPNLKIVVEFLMCFLGSNANVEGIFSDMNKLWTDDKSRFDGKT</sequence>
<name>A0AAV0W171_9HEMI</name>
<reference evidence="1 2" key="1">
    <citation type="submission" date="2023-01" db="EMBL/GenBank/DDBJ databases">
        <authorList>
            <person name="Whitehead M."/>
        </authorList>
    </citation>
    <scope>NUCLEOTIDE SEQUENCE [LARGE SCALE GENOMIC DNA]</scope>
</reference>
<protein>
    <recommendedName>
        <fullName evidence="3">Transposase</fullName>
    </recommendedName>
</protein>
<dbReference type="Proteomes" id="UP001160148">
    <property type="component" value="Unassembled WGS sequence"/>
</dbReference>
<keyword evidence="2" id="KW-1185">Reference proteome</keyword>
<evidence type="ECO:0008006" key="3">
    <source>
        <dbReference type="Google" id="ProtNLM"/>
    </source>
</evidence>
<dbReference type="AlphaFoldDB" id="A0AAV0W171"/>
<gene>
    <name evidence="1" type="ORF">MEUPH1_LOCUS5764</name>
</gene>
<proteinExistence type="predicted"/>
<evidence type="ECO:0000313" key="1">
    <source>
        <dbReference type="EMBL" id="CAI6349168.1"/>
    </source>
</evidence>
<dbReference type="EMBL" id="CARXXK010000001">
    <property type="protein sequence ID" value="CAI6349168.1"/>
    <property type="molecule type" value="Genomic_DNA"/>
</dbReference>
<accession>A0AAV0W171</accession>
<evidence type="ECO:0000313" key="2">
    <source>
        <dbReference type="Proteomes" id="UP001160148"/>
    </source>
</evidence>
<organism evidence="1 2">
    <name type="scientific">Macrosiphum euphorbiae</name>
    <name type="common">potato aphid</name>
    <dbReference type="NCBI Taxonomy" id="13131"/>
    <lineage>
        <taxon>Eukaryota</taxon>
        <taxon>Metazoa</taxon>
        <taxon>Ecdysozoa</taxon>
        <taxon>Arthropoda</taxon>
        <taxon>Hexapoda</taxon>
        <taxon>Insecta</taxon>
        <taxon>Pterygota</taxon>
        <taxon>Neoptera</taxon>
        <taxon>Paraneoptera</taxon>
        <taxon>Hemiptera</taxon>
        <taxon>Sternorrhyncha</taxon>
        <taxon>Aphidomorpha</taxon>
        <taxon>Aphidoidea</taxon>
        <taxon>Aphididae</taxon>
        <taxon>Macrosiphini</taxon>
        <taxon>Macrosiphum</taxon>
    </lineage>
</organism>